<dbReference type="EMBL" id="LFMY01000002">
    <property type="protein sequence ID" value="OKL62770.1"/>
    <property type="molecule type" value="Genomic_DNA"/>
</dbReference>
<dbReference type="STRING" id="1441469.A0A1Q5QA30"/>
<dbReference type="RefSeq" id="XP_020122891.1">
    <property type="nucleotide sequence ID" value="XM_020260979.1"/>
</dbReference>
<name>A0A1Q5QA30_TALAT</name>
<dbReference type="AlphaFoldDB" id="A0A1Q5QA30"/>
<protein>
    <recommendedName>
        <fullName evidence="4">Hydantoin racemase</fullName>
    </recommendedName>
</protein>
<dbReference type="PANTHER" id="PTHR28047:SF6">
    <property type="entry name" value="CN HYDROLASE DOMAIN-CONTAINING PROTEIN"/>
    <property type="match status" value="1"/>
</dbReference>
<evidence type="ECO:0000256" key="1">
    <source>
        <dbReference type="ARBA" id="ARBA00038414"/>
    </source>
</evidence>
<comment type="caution">
    <text evidence="2">The sequence shown here is derived from an EMBL/GenBank/DDBJ whole genome shotgun (WGS) entry which is preliminary data.</text>
</comment>
<dbReference type="GeneID" id="31001083"/>
<dbReference type="Proteomes" id="UP000214365">
    <property type="component" value="Unassembled WGS sequence"/>
</dbReference>
<evidence type="ECO:0000313" key="3">
    <source>
        <dbReference type="Proteomes" id="UP000214365"/>
    </source>
</evidence>
<dbReference type="Gene3D" id="3.40.50.12500">
    <property type="match status" value="1"/>
</dbReference>
<keyword evidence="3" id="KW-1185">Reference proteome</keyword>
<dbReference type="OrthoDB" id="412018at2759"/>
<dbReference type="GO" id="GO:0047661">
    <property type="term" value="F:amino-acid racemase activity"/>
    <property type="evidence" value="ECO:0007669"/>
    <property type="project" value="InterPro"/>
</dbReference>
<evidence type="ECO:0000313" key="2">
    <source>
        <dbReference type="EMBL" id="OKL62770.1"/>
    </source>
</evidence>
<dbReference type="InterPro" id="IPR053714">
    <property type="entry name" value="Iso_Racemase_Enz_sf"/>
</dbReference>
<dbReference type="PANTHER" id="PTHR28047">
    <property type="entry name" value="PROTEIN DCG1"/>
    <property type="match status" value="1"/>
</dbReference>
<reference evidence="2 3" key="1">
    <citation type="submission" date="2015-06" db="EMBL/GenBank/DDBJ databases">
        <title>Talaromyces atroroseus IBT 11181 draft genome.</title>
        <authorList>
            <person name="Rasmussen K.B."/>
            <person name="Rasmussen S."/>
            <person name="Petersen B."/>
            <person name="Sicheritz-Ponten T."/>
            <person name="Mortensen U.H."/>
            <person name="Thrane U."/>
        </authorList>
    </citation>
    <scope>NUCLEOTIDE SEQUENCE [LARGE SCALE GENOMIC DNA]</scope>
    <source>
        <strain evidence="2 3">IBT 11181</strain>
    </source>
</reference>
<proteinExistence type="inferred from homology"/>
<evidence type="ECO:0008006" key="4">
    <source>
        <dbReference type="Google" id="ProtNLM"/>
    </source>
</evidence>
<comment type="similarity">
    <text evidence="1">Belongs to the HyuE racemase family.</text>
</comment>
<organism evidence="2 3">
    <name type="scientific">Talaromyces atroroseus</name>
    <dbReference type="NCBI Taxonomy" id="1441469"/>
    <lineage>
        <taxon>Eukaryota</taxon>
        <taxon>Fungi</taxon>
        <taxon>Dikarya</taxon>
        <taxon>Ascomycota</taxon>
        <taxon>Pezizomycotina</taxon>
        <taxon>Eurotiomycetes</taxon>
        <taxon>Eurotiomycetidae</taxon>
        <taxon>Eurotiales</taxon>
        <taxon>Trichocomaceae</taxon>
        <taxon>Talaromyces</taxon>
        <taxon>Talaromyces sect. Trachyspermi</taxon>
    </lineage>
</organism>
<dbReference type="Pfam" id="PF01177">
    <property type="entry name" value="Asp_Glu_race"/>
    <property type="match status" value="1"/>
</dbReference>
<accession>A0A1Q5QA30</accession>
<gene>
    <name evidence="2" type="ORF">UA08_01328</name>
</gene>
<sequence>MDSTSNPLPSVTGTSEREINILLINPNSTKSMTEACLRSVAPTLPLHVTVHGFTPSPPAPSAVEGRVDGILSSAECLRAILPIASRYDAFLVACFSAHPLIMALREEVTQPVIGIMEAALYASRMCGAKLGVITTSQRSKSMHQKSINDYGFAEYSAGCEAANVAVLELESKPKEEVYSGLVAAAHKLVNEKEADCICLGCAGMTEMRMVCEEAVGMDERQVMVVDGVGMGVHFLTSLVRENLGTAKRGEYRSAAQARARRNQDWL</sequence>
<dbReference type="InterPro" id="IPR052186">
    <property type="entry name" value="Hydantoin_racemase-like"/>
</dbReference>
<dbReference type="InterPro" id="IPR015942">
    <property type="entry name" value="Asp/Glu/hydantoin_racemase"/>
</dbReference>
<dbReference type="FunFam" id="3.40.50.12500:FF:000001">
    <property type="entry name" value="Putative hydantoin racemase"/>
    <property type="match status" value="1"/>
</dbReference>